<dbReference type="GeneID" id="68097419"/>
<name>A0AA88KJ79_NAELO</name>
<proteinExistence type="predicted"/>
<reference evidence="1 2" key="1">
    <citation type="journal article" date="2018" name="BMC Genomics">
        <title>The genome of Naegleria lovaniensis, the basis for a comparative approach to unravel pathogenicity factors of the human pathogenic amoeba N. fowleri.</title>
        <authorList>
            <person name="Liechti N."/>
            <person name="Schurch N."/>
            <person name="Bruggmann R."/>
            <person name="Wittwer M."/>
        </authorList>
    </citation>
    <scope>NUCLEOTIDE SEQUENCE [LARGE SCALE GENOMIC DNA]</scope>
    <source>
        <strain evidence="1 2">ATCC 30569</strain>
    </source>
</reference>
<dbReference type="Gene3D" id="2.120.10.80">
    <property type="entry name" value="Kelch-type beta propeller"/>
    <property type="match status" value="1"/>
</dbReference>
<dbReference type="InterPro" id="IPR015915">
    <property type="entry name" value="Kelch-typ_b-propeller"/>
</dbReference>
<gene>
    <name evidence="1" type="ORF">C9374_004964</name>
</gene>
<sequence>MSGFSNLPSVFAIRRVIYGFIDLVYEKNGKTGEHLITPPLTSSQQCVVYNNRMYIFGGRSDSDQVFMYDMLDNLLFRLNVVGTPPKIRLYHNMSLDKSRKCFYLFGGVSTKNSSTYYGDLFKFDLERYAWSEITPTIQRDESIQHEWLSSRFPENYNYVSSIDSRSGHVGVYRDREDCLVIFAGLKNGQKTSDINVFSFTEQSWYLYKPYNDSIVSPRSYCNGQYCPGTDELVVFGGDTPASLTGDTFILNFTTHLWTKLLVQDPNDTLHTFPKVFGHTSILLDIKELGHVLIELELNFQSSIVAAWDFLETHYFYMEEETNTIKNLTNFIPWD</sequence>
<dbReference type="RefSeq" id="XP_044548676.1">
    <property type="nucleotide sequence ID" value="XM_044694661.1"/>
</dbReference>
<dbReference type="PANTHER" id="PTHR23244:SF471">
    <property type="entry name" value="GUANINE NUCLEOTIDE-BINDING PROTEIN SUBUNIT BETA 1-RELATED"/>
    <property type="match status" value="1"/>
</dbReference>
<dbReference type="AlphaFoldDB" id="A0AA88KJ79"/>
<keyword evidence="2" id="KW-1185">Reference proteome</keyword>
<dbReference type="PANTHER" id="PTHR23244">
    <property type="entry name" value="KELCH REPEAT DOMAIN"/>
    <property type="match status" value="1"/>
</dbReference>
<organism evidence="1 2">
    <name type="scientific">Naegleria lovaniensis</name>
    <name type="common">Amoeba</name>
    <dbReference type="NCBI Taxonomy" id="51637"/>
    <lineage>
        <taxon>Eukaryota</taxon>
        <taxon>Discoba</taxon>
        <taxon>Heterolobosea</taxon>
        <taxon>Tetramitia</taxon>
        <taxon>Eutetramitia</taxon>
        <taxon>Vahlkampfiidae</taxon>
        <taxon>Naegleria</taxon>
    </lineage>
</organism>
<dbReference type="Proteomes" id="UP000816034">
    <property type="component" value="Unassembled WGS sequence"/>
</dbReference>
<protein>
    <submittedName>
        <fullName evidence="1">Uncharacterized protein</fullName>
    </submittedName>
</protein>
<evidence type="ECO:0000313" key="1">
    <source>
        <dbReference type="EMBL" id="KAG2382997.1"/>
    </source>
</evidence>
<dbReference type="EMBL" id="PYSW02000022">
    <property type="protein sequence ID" value="KAG2382997.1"/>
    <property type="molecule type" value="Genomic_DNA"/>
</dbReference>
<comment type="caution">
    <text evidence="1">The sequence shown here is derived from an EMBL/GenBank/DDBJ whole genome shotgun (WGS) entry which is preliminary data.</text>
</comment>
<dbReference type="SUPFAM" id="SSF117281">
    <property type="entry name" value="Kelch motif"/>
    <property type="match status" value="1"/>
</dbReference>
<accession>A0AA88KJ79</accession>
<evidence type="ECO:0000313" key="2">
    <source>
        <dbReference type="Proteomes" id="UP000816034"/>
    </source>
</evidence>
<dbReference type="Pfam" id="PF24681">
    <property type="entry name" value="Kelch_KLHDC2_KLHL20_DRC7"/>
    <property type="match status" value="1"/>
</dbReference>